<keyword evidence="2" id="KW-1133">Transmembrane helix</keyword>
<protein>
    <recommendedName>
        <fullName evidence="5">Septum formation-related domain-containing protein</fullName>
    </recommendedName>
</protein>
<evidence type="ECO:0000256" key="2">
    <source>
        <dbReference type="SAM" id="Phobius"/>
    </source>
</evidence>
<evidence type="ECO:0008006" key="5">
    <source>
        <dbReference type="Google" id="ProtNLM"/>
    </source>
</evidence>
<organism evidence="3 4">
    <name type="scientific">Kribbella yunnanensis</name>
    <dbReference type="NCBI Taxonomy" id="190194"/>
    <lineage>
        <taxon>Bacteria</taxon>
        <taxon>Bacillati</taxon>
        <taxon>Actinomycetota</taxon>
        <taxon>Actinomycetes</taxon>
        <taxon>Propionibacteriales</taxon>
        <taxon>Kribbellaceae</taxon>
        <taxon>Kribbella</taxon>
    </lineage>
</organism>
<dbReference type="EMBL" id="BAAANF010000017">
    <property type="protein sequence ID" value="GAA1696799.1"/>
    <property type="molecule type" value="Genomic_DNA"/>
</dbReference>
<dbReference type="RefSeq" id="WP_344156239.1">
    <property type="nucleotide sequence ID" value="NZ_BAAANF010000017.1"/>
</dbReference>
<evidence type="ECO:0000256" key="1">
    <source>
        <dbReference type="SAM" id="MobiDB-lite"/>
    </source>
</evidence>
<feature type="transmembrane region" description="Helical" evidence="2">
    <location>
        <begin position="32"/>
        <end position="57"/>
    </location>
</feature>
<reference evidence="4" key="1">
    <citation type="journal article" date="2019" name="Int. J. Syst. Evol. Microbiol.">
        <title>The Global Catalogue of Microorganisms (GCM) 10K type strain sequencing project: providing services to taxonomists for standard genome sequencing and annotation.</title>
        <authorList>
            <consortium name="The Broad Institute Genomics Platform"/>
            <consortium name="The Broad Institute Genome Sequencing Center for Infectious Disease"/>
            <person name="Wu L."/>
            <person name="Ma J."/>
        </authorList>
    </citation>
    <scope>NUCLEOTIDE SEQUENCE [LARGE SCALE GENOMIC DNA]</scope>
    <source>
        <strain evidence="4">JCM 14307</strain>
    </source>
</reference>
<feature type="region of interest" description="Disordered" evidence="1">
    <location>
        <begin position="72"/>
        <end position="93"/>
    </location>
</feature>
<dbReference type="Proteomes" id="UP001500280">
    <property type="component" value="Unassembled WGS sequence"/>
</dbReference>
<keyword evidence="2" id="KW-0472">Membrane</keyword>
<accession>A0ABP4U064</accession>
<gene>
    <name evidence="3" type="ORF">GCM10009745_48620</name>
</gene>
<proteinExistence type="predicted"/>
<name>A0ABP4U064_9ACTN</name>
<comment type="caution">
    <text evidence="3">The sequence shown here is derived from an EMBL/GenBank/DDBJ whole genome shotgun (WGS) entry which is preliminary data.</text>
</comment>
<evidence type="ECO:0000313" key="3">
    <source>
        <dbReference type="EMBL" id="GAA1696799.1"/>
    </source>
</evidence>
<feature type="compositionally biased region" description="Low complexity" evidence="1">
    <location>
        <begin position="72"/>
        <end position="91"/>
    </location>
</feature>
<keyword evidence="4" id="KW-1185">Reference proteome</keyword>
<sequence length="272" mass="28715">MTDPDSPEVQPPPGNRSATLFRHLHRFNDHPVITTLVVIGEIAGLVALVVGLIKWVLPNDPATAEVPIVTVSTSSTPPPASSSTPVSSPAAEPGCWTSRRTAIDCREPHQYEEIPQAATCDYAAVIDFLGGQVGLDITVAKVAQLSAGRCSVDAGREVSGSARDALQGPTSAGWRRCVDRRVTKNVPCSALHSGEYVGTGSLRRATDPECQLAAAKYLDQVPGALVEDLEVRVFAVASGTKDPARCIIDARGNHLLTTSVRNLGTRPVPILS</sequence>
<evidence type="ECO:0000313" key="4">
    <source>
        <dbReference type="Proteomes" id="UP001500280"/>
    </source>
</evidence>
<keyword evidence="2" id="KW-0812">Transmembrane</keyword>